<protein>
    <submittedName>
        <fullName evidence="6">Diguanylate cyclase (GGDEF) domain-containing protein</fullName>
    </submittedName>
</protein>
<gene>
    <name evidence="6" type="ORF">SAMN05660831_02298</name>
</gene>
<dbReference type="PANTHER" id="PTHR44757:SF2">
    <property type="entry name" value="BIOFILM ARCHITECTURE MAINTENANCE PROTEIN MBAA"/>
    <property type="match status" value="1"/>
</dbReference>
<evidence type="ECO:0000256" key="1">
    <source>
        <dbReference type="SAM" id="MobiDB-lite"/>
    </source>
</evidence>
<feature type="domain" description="HAMP" evidence="4">
    <location>
        <begin position="343"/>
        <end position="395"/>
    </location>
</feature>
<dbReference type="CDD" id="cd06225">
    <property type="entry name" value="HAMP"/>
    <property type="match status" value="1"/>
</dbReference>
<accession>A0A1I1V3A4</accession>
<feature type="region of interest" description="Disordered" evidence="1">
    <location>
        <begin position="256"/>
        <end position="278"/>
    </location>
</feature>
<dbReference type="Proteomes" id="UP000198611">
    <property type="component" value="Unassembled WGS sequence"/>
</dbReference>
<organism evidence="6 7">
    <name type="scientific">Thiohalospira halophila DSM 15071</name>
    <dbReference type="NCBI Taxonomy" id="1123397"/>
    <lineage>
        <taxon>Bacteria</taxon>
        <taxon>Pseudomonadati</taxon>
        <taxon>Pseudomonadota</taxon>
        <taxon>Gammaproteobacteria</taxon>
        <taxon>Thiohalospirales</taxon>
        <taxon>Thiohalospiraceae</taxon>
        <taxon>Thiohalospira</taxon>
    </lineage>
</organism>
<dbReference type="EMBL" id="FOMJ01000008">
    <property type="protein sequence ID" value="SFD77295.1"/>
    <property type="molecule type" value="Genomic_DNA"/>
</dbReference>
<name>A0A1I1V3A4_9GAMM</name>
<evidence type="ECO:0000313" key="6">
    <source>
        <dbReference type="EMBL" id="SFD77295.1"/>
    </source>
</evidence>
<dbReference type="Gene3D" id="6.10.340.10">
    <property type="match status" value="1"/>
</dbReference>
<dbReference type="InterPro" id="IPR035919">
    <property type="entry name" value="EAL_sf"/>
</dbReference>
<dbReference type="Pfam" id="PF00672">
    <property type="entry name" value="HAMP"/>
    <property type="match status" value="1"/>
</dbReference>
<keyword evidence="7" id="KW-1185">Reference proteome</keyword>
<dbReference type="AlphaFoldDB" id="A0A1I1V3A4"/>
<feature type="domain" description="GGDEF" evidence="5">
    <location>
        <begin position="438"/>
        <end position="572"/>
    </location>
</feature>
<dbReference type="SMART" id="SM00304">
    <property type="entry name" value="HAMP"/>
    <property type="match status" value="1"/>
</dbReference>
<dbReference type="STRING" id="1123397.SAMN05660831_02298"/>
<dbReference type="InterPro" id="IPR003660">
    <property type="entry name" value="HAMP_dom"/>
</dbReference>
<dbReference type="GO" id="GO:0007165">
    <property type="term" value="P:signal transduction"/>
    <property type="evidence" value="ECO:0007669"/>
    <property type="project" value="InterPro"/>
</dbReference>
<evidence type="ECO:0000256" key="2">
    <source>
        <dbReference type="SAM" id="Phobius"/>
    </source>
</evidence>
<dbReference type="PROSITE" id="PS50887">
    <property type="entry name" value="GGDEF"/>
    <property type="match status" value="1"/>
</dbReference>
<keyword evidence="2" id="KW-1133">Transmembrane helix</keyword>
<dbReference type="InterPro" id="IPR001633">
    <property type="entry name" value="EAL_dom"/>
</dbReference>
<dbReference type="InterPro" id="IPR000160">
    <property type="entry name" value="GGDEF_dom"/>
</dbReference>
<evidence type="ECO:0000259" key="4">
    <source>
        <dbReference type="PROSITE" id="PS50885"/>
    </source>
</evidence>
<evidence type="ECO:0000259" key="3">
    <source>
        <dbReference type="PROSITE" id="PS50883"/>
    </source>
</evidence>
<dbReference type="Pfam" id="PF00563">
    <property type="entry name" value="EAL"/>
    <property type="match status" value="1"/>
</dbReference>
<dbReference type="Gene3D" id="3.30.70.270">
    <property type="match status" value="1"/>
</dbReference>
<dbReference type="SUPFAM" id="SSF141868">
    <property type="entry name" value="EAL domain-like"/>
    <property type="match status" value="1"/>
</dbReference>
<sequence>MKRSLHTRLFLLLLATALVPLIVVGVLMDNYLHDVHEDFGRQVTRDALQELTINLNAQAEELGSVGSQLARMEPVIASLNLLSRYQESTDPRPLIFTPEKKKLARHLQDVVQTTAVTTACIRQADGELVAVVFPEREGRGLRLAITRRVEGEQRVLTRQADGEWRLLPREQFPFAARPGSSRSMSLEPTYRIRREELVQSVRRPVELTMEGAESEQVGTLRLGVAMGDADIKRMAAAQDLDFALFAASGRLILGPSDAPDPLADGHEPPPLVGGEESETRMGKNYLVRSRSLVDEAGNPFHLSVLYSRGLFNQEIAAARWVVGGALFLALLLVLPASLGFFRGAFAGPLRQVMEGVSAFRRGEYDYRIPELDTHETDRLGQAMNQMAQEVSRREQALRETEERLAYLAHHDPLTDLPNRLQLQERLRKILRDEAGEQQMAAVLFLDLDRFKTINDSLGHPIGDELLQAVALRLQGALPEGATLARVGGDEFTVVLPEVADSQEAEGVARRLLARLSAGPFPVQGYDLGVDASIGISLYPDDGTDTATLVRNADSAMFQAKAAGPNQVRFYTRAFTEAVDHKRRLEMDLRQAVEQGQLYLVYQPQVHLESAEPAGMEALVRWQHPELGPISPGEFIPVAEETHLILQVGDWVLREACRSFEAMRRAGTSWGRLAVNISAIQVHHGDLIQRVRAALEESGLPPECLELEVTEAVFAGDGALQTFYGLRDLGVHLAVDDFGTGFSSLAYLKYLPVQRLKIDQSFVRDMLEDSADRAIVRSVVTLGQSLSLSVIAEGVETRELEVALREEGCREGQGFYYARPMPEAELGHWIAERRRPGRDEPADG</sequence>
<dbReference type="GO" id="GO:0016020">
    <property type="term" value="C:membrane"/>
    <property type="evidence" value="ECO:0007669"/>
    <property type="project" value="InterPro"/>
</dbReference>
<dbReference type="Pfam" id="PF00990">
    <property type="entry name" value="GGDEF"/>
    <property type="match status" value="1"/>
</dbReference>
<dbReference type="InterPro" id="IPR029787">
    <property type="entry name" value="Nucleotide_cyclase"/>
</dbReference>
<dbReference type="SMART" id="SM00052">
    <property type="entry name" value="EAL"/>
    <property type="match status" value="1"/>
</dbReference>
<reference evidence="6 7" key="1">
    <citation type="submission" date="2016-10" db="EMBL/GenBank/DDBJ databases">
        <authorList>
            <person name="de Groot N.N."/>
        </authorList>
    </citation>
    <scope>NUCLEOTIDE SEQUENCE [LARGE SCALE GENOMIC DNA]</scope>
    <source>
        <strain evidence="6 7">HL3</strain>
    </source>
</reference>
<dbReference type="PROSITE" id="PS50883">
    <property type="entry name" value="EAL"/>
    <property type="match status" value="1"/>
</dbReference>
<dbReference type="RefSeq" id="WP_093428910.1">
    <property type="nucleotide sequence ID" value="NZ_FOMJ01000008.1"/>
</dbReference>
<evidence type="ECO:0000259" key="5">
    <source>
        <dbReference type="PROSITE" id="PS50887"/>
    </source>
</evidence>
<feature type="domain" description="EAL" evidence="3">
    <location>
        <begin position="581"/>
        <end position="833"/>
    </location>
</feature>
<dbReference type="CDD" id="cd01949">
    <property type="entry name" value="GGDEF"/>
    <property type="match status" value="1"/>
</dbReference>
<proteinExistence type="predicted"/>
<keyword evidence="2" id="KW-0812">Transmembrane</keyword>
<dbReference type="SUPFAM" id="SSF55073">
    <property type="entry name" value="Nucleotide cyclase"/>
    <property type="match status" value="1"/>
</dbReference>
<evidence type="ECO:0000313" key="7">
    <source>
        <dbReference type="Proteomes" id="UP000198611"/>
    </source>
</evidence>
<dbReference type="OrthoDB" id="9176779at2"/>
<keyword evidence="2" id="KW-0472">Membrane</keyword>
<feature type="transmembrane region" description="Helical" evidence="2">
    <location>
        <begin position="320"/>
        <end position="341"/>
    </location>
</feature>
<dbReference type="InterPro" id="IPR052155">
    <property type="entry name" value="Biofilm_reg_signaling"/>
</dbReference>
<dbReference type="Gene3D" id="3.20.20.450">
    <property type="entry name" value="EAL domain"/>
    <property type="match status" value="1"/>
</dbReference>
<dbReference type="InterPro" id="IPR043128">
    <property type="entry name" value="Rev_trsase/Diguanyl_cyclase"/>
</dbReference>
<dbReference type="PANTHER" id="PTHR44757">
    <property type="entry name" value="DIGUANYLATE CYCLASE DGCP"/>
    <property type="match status" value="1"/>
</dbReference>
<dbReference type="NCBIfam" id="TIGR00254">
    <property type="entry name" value="GGDEF"/>
    <property type="match status" value="1"/>
</dbReference>
<dbReference type="PROSITE" id="PS50885">
    <property type="entry name" value="HAMP"/>
    <property type="match status" value="1"/>
</dbReference>
<dbReference type="CDD" id="cd01948">
    <property type="entry name" value="EAL"/>
    <property type="match status" value="1"/>
</dbReference>
<dbReference type="SMART" id="SM00267">
    <property type="entry name" value="GGDEF"/>
    <property type="match status" value="1"/>
</dbReference>